<evidence type="ECO:0008006" key="6">
    <source>
        <dbReference type="Google" id="ProtNLM"/>
    </source>
</evidence>
<evidence type="ECO:0000256" key="3">
    <source>
        <dbReference type="SAM" id="MobiDB-lite"/>
    </source>
</evidence>
<evidence type="ECO:0000256" key="1">
    <source>
        <dbReference type="ARBA" id="ARBA00023013"/>
    </source>
</evidence>
<protein>
    <recommendedName>
        <fullName evidence="6">Cyclin-dependent protein kinase inhibitor SMR6</fullName>
    </recommendedName>
</protein>
<keyword evidence="5" id="KW-1185">Reference proteome</keyword>
<reference evidence="5" key="1">
    <citation type="submission" date="2024-07" db="EMBL/GenBank/DDBJ databases">
        <title>Two chromosome-level genome assemblies of Korean endemic species Abeliophyllum distichum and Forsythia ovata (Oleaceae).</title>
        <authorList>
            <person name="Jang H."/>
        </authorList>
    </citation>
    <scope>NUCLEOTIDE SEQUENCE [LARGE SCALE GENOMIC DNA]</scope>
</reference>
<evidence type="ECO:0000313" key="5">
    <source>
        <dbReference type="Proteomes" id="UP001604336"/>
    </source>
</evidence>
<keyword evidence="2" id="KW-0131">Cell cycle</keyword>
<sequence>MGFTEKIHQMDKTANYSESQNWVVAGISLRNHLKPINTNPVEKLGLQKKDGDDEEEEFSTTPKSADSRIPSRLICPPAPKKRKASSRCHFAGVIEFFNPPDLETVFFRQVEPDAVK</sequence>
<dbReference type="InterPro" id="IPR040389">
    <property type="entry name" value="SMR"/>
</dbReference>
<dbReference type="EMBL" id="JBFOLK010000001">
    <property type="protein sequence ID" value="KAL2543290.1"/>
    <property type="molecule type" value="Genomic_DNA"/>
</dbReference>
<dbReference type="GO" id="GO:0004860">
    <property type="term" value="F:protein kinase inhibitor activity"/>
    <property type="evidence" value="ECO:0007669"/>
    <property type="project" value="UniProtKB-KW"/>
</dbReference>
<proteinExistence type="predicted"/>
<evidence type="ECO:0000256" key="2">
    <source>
        <dbReference type="ARBA" id="ARBA00023306"/>
    </source>
</evidence>
<dbReference type="PANTHER" id="PTHR33142">
    <property type="entry name" value="CYCLIN-DEPENDENT PROTEIN KINASE INHIBITOR SMR13"/>
    <property type="match status" value="1"/>
</dbReference>
<dbReference type="Proteomes" id="UP001604336">
    <property type="component" value="Unassembled WGS sequence"/>
</dbReference>
<accession>A0ABD1W487</accession>
<keyword evidence="1" id="KW-0649">Protein kinase inhibitor</keyword>
<evidence type="ECO:0000313" key="4">
    <source>
        <dbReference type="EMBL" id="KAL2543290.1"/>
    </source>
</evidence>
<comment type="caution">
    <text evidence="4">The sequence shown here is derived from an EMBL/GenBank/DDBJ whole genome shotgun (WGS) entry which is preliminary data.</text>
</comment>
<dbReference type="AlphaFoldDB" id="A0ABD1W487"/>
<name>A0ABD1W487_9LAMI</name>
<dbReference type="PANTHER" id="PTHR33142:SF48">
    <property type="entry name" value="CYCLIN-DEPENDENT PROTEIN KINASE INHIBITOR SMR15"/>
    <property type="match status" value="1"/>
</dbReference>
<feature type="region of interest" description="Disordered" evidence="3">
    <location>
        <begin position="40"/>
        <end position="82"/>
    </location>
</feature>
<gene>
    <name evidence="4" type="ORF">Adt_04268</name>
</gene>
<organism evidence="4 5">
    <name type="scientific">Abeliophyllum distichum</name>
    <dbReference type="NCBI Taxonomy" id="126358"/>
    <lineage>
        <taxon>Eukaryota</taxon>
        <taxon>Viridiplantae</taxon>
        <taxon>Streptophyta</taxon>
        <taxon>Embryophyta</taxon>
        <taxon>Tracheophyta</taxon>
        <taxon>Spermatophyta</taxon>
        <taxon>Magnoliopsida</taxon>
        <taxon>eudicotyledons</taxon>
        <taxon>Gunneridae</taxon>
        <taxon>Pentapetalae</taxon>
        <taxon>asterids</taxon>
        <taxon>lamiids</taxon>
        <taxon>Lamiales</taxon>
        <taxon>Oleaceae</taxon>
        <taxon>Forsythieae</taxon>
        <taxon>Abeliophyllum</taxon>
    </lineage>
</organism>